<name>A0A699H4W3_TANCI</name>
<evidence type="ECO:0000313" key="2">
    <source>
        <dbReference type="EMBL" id="GEX35812.1"/>
    </source>
</evidence>
<dbReference type="InterPro" id="IPR005162">
    <property type="entry name" value="Retrotrans_gag_dom"/>
</dbReference>
<accession>A0A699H4W3</accession>
<sequence length="396" mass="44928">MVATQTNAIEPQLYETVKNRVTTQLNEKFDQLNNMMNEFVCTQQYLVTDVTRLKNGEGEADSVDWFFAVDDVRKEDKIKIVSIHIYDRALAWHLQFVRTQGGNVSWPMYEEAILKRFGEVNQDPMAELKNLRYKTTMKQYQSDFETLLNQVEITESQYVSKEVESPNANGELLLSECYASLQISLNAISGLRTYNTMRMKAMVTKHLLYLLMDTSSTHNFLDLFTAKKLGCKLTKTYPLQVTVARGNKMEFVIETYASGYGIDAVLQQRGHLTAFLSKTLALKHQSLSASDALSRIQKNGELFTILTALPSNEFMEAISAMWTTDPVLSGNVKNLQDGSLVTSNATNTTPFEVVYGYPPPLHIPYMSKDSKVELMDRTLTAREKTIDLLKINLEKA</sequence>
<dbReference type="AlphaFoldDB" id="A0A699H4W3"/>
<dbReference type="EMBL" id="BKCJ010103683">
    <property type="protein sequence ID" value="GEX35812.1"/>
    <property type="molecule type" value="Genomic_DNA"/>
</dbReference>
<reference evidence="2" key="1">
    <citation type="journal article" date="2019" name="Sci. Rep.">
        <title>Draft genome of Tanacetum cinerariifolium, the natural source of mosquito coil.</title>
        <authorList>
            <person name="Yamashiro T."/>
            <person name="Shiraishi A."/>
            <person name="Satake H."/>
            <person name="Nakayama K."/>
        </authorList>
    </citation>
    <scope>NUCLEOTIDE SEQUENCE</scope>
</reference>
<organism evidence="2">
    <name type="scientific">Tanacetum cinerariifolium</name>
    <name type="common">Dalmatian daisy</name>
    <name type="synonym">Chrysanthemum cinerariifolium</name>
    <dbReference type="NCBI Taxonomy" id="118510"/>
    <lineage>
        <taxon>Eukaryota</taxon>
        <taxon>Viridiplantae</taxon>
        <taxon>Streptophyta</taxon>
        <taxon>Embryophyta</taxon>
        <taxon>Tracheophyta</taxon>
        <taxon>Spermatophyta</taxon>
        <taxon>Magnoliopsida</taxon>
        <taxon>eudicotyledons</taxon>
        <taxon>Gunneridae</taxon>
        <taxon>Pentapetalae</taxon>
        <taxon>asterids</taxon>
        <taxon>campanulids</taxon>
        <taxon>Asterales</taxon>
        <taxon>Asteraceae</taxon>
        <taxon>Asteroideae</taxon>
        <taxon>Anthemideae</taxon>
        <taxon>Anthemidinae</taxon>
        <taxon>Tanacetum</taxon>
    </lineage>
</organism>
<gene>
    <name evidence="2" type="ORF">Tci_307787</name>
</gene>
<protein>
    <recommendedName>
        <fullName evidence="1">Retrotransposon gag domain-containing protein</fullName>
    </recommendedName>
</protein>
<proteinExistence type="predicted"/>
<comment type="caution">
    <text evidence="2">The sequence shown here is derived from an EMBL/GenBank/DDBJ whole genome shotgun (WGS) entry which is preliminary data.</text>
</comment>
<dbReference type="Pfam" id="PF03732">
    <property type="entry name" value="Retrotrans_gag"/>
    <property type="match status" value="1"/>
</dbReference>
<evidence type="ECO:0000259" key="1">
    <source>
        <dbReference type="Pfam" id="PF03732"/>
    </source>
</evidence>
<feature type="domain" description="Retrotransposon gag" evidence="1">
    <location>
        <begin position="79"/>
        <end position="159"/>
    </location>
</feature>